<evidence type="ECO:0000313" key="2">
    <source>
        <dbReference type="Proteomes" id="UP000299102"/>
    </source>
</evidence>
<evidence type="ECO:0000313" key="1">
    <source>
        <dbReference type="EMBL" id="GBP04447.1"/>
    </source>
</evidence>
<gene>
    <name evidence="1" type="ORF">EVAR_3839_1</name>
</gene>
<name>A0A4C1SSZ0_EUMVA</name>
<sequence>MASSAEGGFPAVAANIPEEHFHRLQQCFTDKMELETIRANDSEQDFRSTAIAKNALSTLILLKGGSLVKSIDLESEDIVQRTKLCRSELPANGVLHRHNAPRLFLFLPRVSV</sequence>
<protein>
    <submittedName>
        <fullName evidence="1">Uncharacterized protein</fullName>
    </submittedName>
</protein>
<dbReference type="Proteomes" id="UP000299102">
    <property type="component" value="Unassembled WGS sequence"/>
</dbReference>
<reference evidence="1 2" key="1">
    <citation type="journal article" date="2019" name="Commun. Biol.">
        <title>The bagworm genome reveals a unique fibroin gene that provides high tensile strength.</title>
        <authorList>
            <person name="Kono N."/>
            <person name="Nakamura H."/>
            <person name="Ohtoshi R."/>
            <person name="Tomita M."/>
            <person name="Numata K."/>
            <person name="Arakawa K."/>
        </authorList>
    </citation>
    <scope>NUCLEOTIDE SEQUENCE [LARGE SCALE GENOMIC DNA]</scope>
</reference>
<dbReference type="AlphaFoldDB" id="A0A4C1SSZ0"/>
<comment type="caution">
    <text evidence="1">The sequence shown here is derived from an EMBL/GenBank/DDBJ whole genome shotgun (WGS) entry which is preliminary data.</text>
</comment>
<proteinExistence type="predicted"/>
<keyword evidence="2" id="KW-1185">Reference proteome</keyword>
<dbReference type="EMBL" id="BGZK01000014">
    <property type="protein sequence ID" value="GBP04447.1"/>
    <property type="molecule type" value="Genomic_DNA"/>
</dbReference>
<accession>A0A4C1SSZ0</accession>
<organism evidence="1 2">
    <name type="scientific">Eumeta variegata</name>
    <name type="common">Bagworm moth</name>
    <name type="synonym">Eumeta japonica</name>
    <dbReference type="NCBI Taxonomy" id="151549"/>
    <lineage>
        <taxon>Eukaryota</taxon>
        <taxon>Metazoa</taxon>
        <taxon>Ecdysozoa</taxon>
        <taxon>Arthropoda</taxon>
        <taxon>Hexapoda</taxon>
        <taxon>Insecta</taxon>
        <taxon>Pterygota</taxon>
        <taxon>Neoptera</taxon>
        <taxon>Endopterygota</taxon>
        <taxon>Lepidoptera</taxon>
        <taxon>Glossata</taxon>
        <taxon>Ditrysia</taxon>
        <taxon>Tineoidea</taxon>
        <taxon>Psychidae</taxon>
        <taxon>Oiketicinae</taxon>
        <taxon>Eumeta</taxon>
    </lineage>
</organism>